<protein>
    <recommendedName>
        <fullName evidence="6 7">Large ribosomal subunit protein uL18</fullName>
    </recommendedName>
</protein>
<dbReference type="HAMAP" id="MF_01337_B">
    <property type="entry name" value="Ribosomal_uL18_B"/>
    <property type="match status" value="1"/>
</dbReference>
<evidence type="ECO:0000256" key="7">
    <source>
        <dbReference type="HAMAP-Rule" id="MF_01337"/>
    </source>
</evidence>
<dbReference type="PANTHER" id="PTHR12899:SF3">
    <property type="entry name" value="LARGE RIBOSOMAL SUBUNIT PROTEIN UL18M"/>
    <property type="match status" value="1"/>
</dbReference>
<evidence type="ECO:0000256" key="5">
    <source>
        <dbReference type="ARBA" id="ARBA00023274"/>
    </source>
</evidence>
<comment type="similarity">
    <text evidence="1 7">Belongs to the universal ribosomal protein uL18 family.</text>
</comment>
<dbReference type="AlphaFoldDB" id="A0A1F7Y1V1"/>
<keyword evidence="3 7" id="KW-0694">RNA-binding</keyword>
<dbReference type="Pfam" id="PF00861">
    <property type="entry name" value="Ribosomal_L18p"/>
    <property type="match status" value="1"/>
</dbReference>
<accession>A0A1F7Y1V1</accession>
<dbReference type="GO" id="GO:0003735">
    <property type="term" value="F:structural constituent of ribosome"/>
    <property type="evidence" value="ECO:0007669"/>
    <property type="project" value="InterPro"/>
</dbReference>
<comment type="function">
    <text evidence="7">This is one of the proteins that bind and probably mediate the attachment of the 5S RNA into the large ribosomal subunit, where it forms part of the central protuberance.</text>
</comment>
<evidence type="ECO:0000256" key="1">
    <source>
        <dbReference type="ARBA" id="ARBA00007116"/>
    </source>
</evidence>
<keyword evidence="4 7" id="KW-0689">Ribosomal protein</keyword>
<evidence type="ECO:0000256" key="4">
    <source>
        <dbReference type="ARBA" id="ARBA00022980"/>
    </source>
</evidence>
<dbReference type="Gene3D" id="3.30.420.100">
    <property type="match status" value="1"/>
</dbReference>
<keyword evidence="5 7" id="KW-0687">Ribonucleoprotein</keyword>
<evidence type="ECO:0000313" key="9">
    <source>
        <dbReference type="Proteomes" id="UP000178750"/>
    </source>
</evidence>
<dbReference type="NCBIfam" id="TIGR00060">
    <property type="entry name" value="L18_bact"/>
    <property type="match status" value="1"/>
</dbReference>
<dbReference type="CDD" id="cd00432">
    <property type="entry name" value="Ribosomal_L18_L5e"/>
    <property type="match status" value="1"/>
</dbReference>
<dbReference type="EMBL" id="MGGF01000042">
    <property type="protein sequence ID" value="OGM21252.1"/>
    <property type="molecule type" value="Genomic_DNA"/>
</dbReference>
<gene>
    <name evidence="7" type="primary">rplR</name>
    <name evidence="8" type="ORF">A2863_00220</name>
</gene>
<comment type="subunit">
    <text evidence="7">Part of the 50S ribosomal subunit; part of the 5S rRNA/L5/L18/L25 subcomplex. Contacts the 5S and 23S rRNAs.</text>
</comment>
<evidence type="ECO:0000256" key="2">
    <source>
        <dbReference type="ARBA" id="ARBA00022730"/>
    </source>
</evidence>
<dbReference type="InterPro" id="IPR057268">
    <property type="entry name" value="Ribosomal_L18"/>
</dbReference>
<proteinExistence type="inferred from homology"/>
<name>A0A1F7Y1V1_9BACT</name>
<reference evidence="8 9" key="1">
    <citation type="journal article" date="2016" name="Nat. Commun.">
        <title>Thousands of microbial genomes shed light on interconnected biogeochemical processes in an aquifer system.</title>
        <authorList>
            <person name="Anantharaman K."/>
            <person name="Brown C.T."/>
            <person name="Hug L.A."/>
            <person name="Sharon I."/>
            <person name="Castelle C.J."/>
            <person name="Probst A.J."/>
            <person name="Thomas B.C."/>
            <person name="Singh A."/>
            <person name="Wilkins M.J."/>
            <person name="Karaoz U."/>
            <person name="Brodie E.L."/>
            <person name="Williams K.H."/>
            <person name="Hubbard S.S."/>
            <person name="Banfield J.F."/>
        </authorList>
    </citation>
    <scope>NUCLEOTIDE SEQUENCE [LARGE SCALE GENOMIC DNA]</scope>
</reference>
<comment type="caution">
    <text evidence="8">The sequence shown here is derived from an EMBL/GenBank/DDBJ whole genome shotgun (WGS) entry which is preliminary data.</text>
</comment>
<dbReference type="InterPro" id="IPR005484">
    <property type="entry name" value="Ribosomal_uL18_bac/plant/anim"/>
</dbReference>
<dbReference type="Proteomes" id="UP000178750">
    <property type="component" value="Unassembled WGS sequence"/>
</dbReference>
<organism evidence="8 9">
    <name type="scientific">Candidatus Woesebacteria bacterium RIFCSPHIGHO2_01_FULL_38_9b</name>
    <dbReference type="NCBI Taxonomy" id="1802493"/>
    <lineage>
        <taxon>Bacteria</taxon>
        <taxon>Candidatus Woeseibacteriota</taxon>
    </lineage>
</organism>
<sequence>MVNKIASRQIRRKRIRDKVEGTKLRPRLSVFRSNKHIYTQIIDDEKGLTLVSANDLELVKKGTSNNSEKISKAVISEKVGELLAEKSLKKKIDKVVFDRSGYKYHGRVKAVAEGARKKGLKF</sequence>
<dbReference type="FunFam" id="3.30.420.100:FF:000001">
    <property type="entry name" value="50S ribosomal protein L18"/>
    <property type="match status" value="1"/>
</dbReference>
<evidence type="ECO:0000256" key="6">
    <source>
        <dbReference type="ARBA" id="ARBA00035197"/>
    </source>
</evidence>
<keyword evidence="2 7" id="KW-0699">rRNA-binding</keyword>
<dbReference type="PANTHER" id="PTHR12899">
    <property type="entry name" value="39S RIBOSOMAL PROTEIN L18, MITOCHONDRIAL"/>
    <property type="match status" value="1"/>
</dbReference>
<dbReference type="InterPro" id="IPR004389">
    <property type="entry name" value="Ribosomal_uL18_bac-type"/>
</dbReference>
<dbReference type="GO" id="GO:0006412">
    <property type="term" value="P:translation"/>
    <property type="evidence" value="ECO:0007669"/>
    <property type="project" value="UniProtKB-UniRule"/>
</dbReference>
<dbReference type="GO" id="GO:0022625">
    <property type="term" value="C:cytosolic large ribosomal subunit"/>
    <property type="evidence" value="ECO:0007669"/>
    <property type="project" value="TreeGrafter"/>
</dbReference>
<dbReference type="SUPFAM" id="SSF53137">
    <property type="entry name" value="Translational machinery components"/>
    <property type="match status" value="1"/>
</dbReference>
<evidence type="ECO:0000313" key="8">
    <source>
        <dbReference type="EMBL" id="OGM21252.1"/>
    </source>
</evidence>
<evidence type="ECO:0000256" key="3">
    <source>
        <dbReference type="ARBA" id="ARBA00022884"/>
    </source>
</evidence>
<dbReference type="GO" id="GO:0008097">
    <property type="term" value="F:5S rRNA binding"/>
    <property type="evidence" value="ECO:0007669"/>
    <property type="project" value="TreeGrafter"/>
</dbReference>